<dbReference type="InterPro" id="IPR044926">
    <property type="entry name" value="RGS_subdomain_2"/>
</dbReference>
<sequence length="225" mass="26505">MVKEINLSDLRLDQILKSKTEIPFSLKDFRLFLSNNENSTGLRYLKFYEWTRWYRLFYYSNIEAYNKGAFRMSEKVERLTYEFPQLYDFDYSSYMGSRSSEDYEPASVLEDYVDNIENNDSNDSNDVNNETFVSDSTGSRAITISHLPFSDIVLDALHAFFNPQSQLYFPIPTSIFVKFESKLKRSTKPMIFQPIAEYVYYKLEKEFYPSFAKSVVKESGLYTGD</sequence>
<gene>
    <name evidence="1" type="ORF">CONCODRAFT_2482</name>
</gene>
<dbReference type="Gene3D" id="1.10.167.10">
    <property type="entry name" value="Regulator of G-protein Signalling 4, domain 2"/>
    <property type="match status" value="1"/>
</dbReference>
<dbReference type="SUPFAM" id="SSF48097">
    <property type="entry name" value="Regulator of G-protein signaling, RGS"/>
    <property type="match status" value="1"/>
</dbReference>
<evidence type="ECO:0000313" key="2">
    <source>
        <dbReference type="Proteomes" id="UP000070444"/>
    </source>
</evidence>
<dbReference type="EMBL" id="KQ964423">
    <property type="protein sequence ID" value="KXN74469.1"/>
    <property type="molecule type" value="Genomic_DNA"/>
</dbReference>
<dbReference type="AlphaFoldDB" id="A0A137PHJ4"/>
<dbReference type="Proteomes" id="UP000070444">
    <property type="component" value="Unassembled WGS sequence"/>
</dbReference>
<evidence type="ECO:0000313" key="1">
    <source>
        <dbReference type="EMBL" id="KXN74469.1"/>
    </source>
</evidence>
<dbReference type="InterPro" id="IPR036305">
    <property type="entry name" value="RGS_sf"/>
</dbReference>
<keyword evidence="2" id="KW-1185">Reference proteome</keyword>
<reference evidence="1 2" key="1">
    <citation type="journal article" date="2015" name="Genome Biol. Evol.">
        <title>Phylogenomic analyses indicate that early fungi evolved digesting cell walls of algal ancestors of land plants.</title>
        <authorList>
            <person name="Chang Y."/>
            <person name="Wang S."/>
            <person name="Sekimoto S."/>
            <person name="Aerts A.L."/>
            <person name="Choi C."/>
            <person name="Clum A."/>
            <person name="LaButti K.M."/>
            <person name="Lindquist E.A."/>
            <person name="Yee Ngan C."/>
            <person name="Ohm R.A."/>
            <person name="Salamov A.A."/>
            <person name="Grigoriev I.V."/>
            <person name="Spatafora J.W."/>
            <person name="Berbee M.L."/>
        </authorList>
    </citation>
    <scope>NUCLEOTIDE SEQUENCE [LARGE SCALE GENOMIC DNA]</scope>
    <source>
        <strain evidence="1 2">NRRL 28638</strain>
    </source>
</reference>
<proteinExistence type="predicted"/>
<accession>A0A137PHJ4</accession>
<evidence type="ECO:0008006" key="3">
    <source>
        <dbReference type="Google" id="ProtNLM"/>
    </source>
</evidence>
<organism evidence="1 2">
    <name type="scientific">Conidiobolus coronatus (strain ATCC 28846 / CBS 209.66 / NRRL 28638)</name>
    <name type="common">Delacroixia coronata</name>
    <dbReference type="NCBI Taxonomy" id="796925"/>
    <lineage>
        <taxon>Eukaryota</taxon>
        <taxon>Fungi</taxon>
        <taxon>Fungi incertae sedis</taxon>
        <taxon>Zoopagomycota</taxon>
        <taxon>Entomophthoromycotina</taxon>
        <taxon>Entomophthoromycetes</taxon>
        <taxon>Entomophthorales</taxon>
        <taxon>Ancylistaceae</taxon>
        <taxon>Conidiobolus</taxon>
    </lineage>
</organism>
<protein>
    <recommendedName>
        <fullName evidence="3">RGS domain-containing protein</fullName>
    </recommendedName>
</protein>
<name>A0A137PHJ4_CONC2</name>